<evidence type="ECO:0008006" key="5">
    <source>
        <dbReference type="Google" id="ProtNLM"/>
    </source>
</evidence>
<comment type="similarity">
    <text evidence="1">Belongs to the UPF0749 family.</text>
</comment>
<dbReference type="PANTHER" id="PTHR37313">
    <property type="entry name" value="UPF0749 PROTEIN RV1825"/>
    <property type="match status" value="1"/>
</dbReference>
<dbReference type="InterPro" id="IPR010273">
    <property type="entry name" value="DUF881"/>
</dbReference>
<protein>
    <recommendedName>
        <fullName evidence="5">Division initiation protein</fullName>
    </recommendedName>
</protein>
<reference evidence="3 4" key="1">
    <citation type="journal article" date="2012" name="PLoS ONE">
        <title>The purine-utilizing bacterium Clostridium acidurici 9a: a genome-guided metabolic reconsideration.</title>
        <authorList>
            <person name="Hartwich K."/>
            <person name="Poehlein A."/>
            <person name="Daniel R."/>
        </authorList>
    </citation>
    <scope>NUCLEOTIDE SEQUENCE [LARGE SCALE GENOMIC DNA]</scope>
    <source>
        <strain evidence="4">ATCC 7906 / DSM 604 / BCRC 14475 / CIP 104303 / KCTC 5404 / NCIMB 10678 / 9a</strain>
    </source>
</reference>
<evidence type="ECO:0000313" key="4">
    <source>
        <dbReference type="Proteomes" id="UP000006094"/>
    </source>
</evidence>
<dbReference type="Pfam" id="PF05949">
    <property type="entry name" value="DUF881"/>
    <property type="match status" value="1"/>
</dbReference>
<gene>
    <name evidence="3" type="ordered locus">Curi_c13040</name>
</gene>
<keyword evidence="4" id="KW-1185">Reference proteome</keyword>
<dbReference type="Proteomes" id="UP000006094">
    <property type="component" value="Chromosome"/>
</dbReference>
<name>K0B020_GOTA9</name>
<evidence type="ECO:0000256" key="2">
    <source>
        <dbReference type="SAM" id="Coils"/>
    </source>
</evidence>
<dbReference type="eggNOG" id="COG3879">
    <property type="taxonomic scope" value="Bacteria"/>
</dbReference>
<dbReference type="HOGENOM" id="CLU_040273_4_1_9"/>
<dbReference type="KEGG" id="cad:Curi_c13040"/>
<evidence type="ECO:0000256" key="1">
    <source>
        <dbReference type="ARBA" id="ARBA00009108"/>
    </source>
</evidence>
<proteinExistence type="inferred from homology"/>
<dbReference type="RefSeq" id="WP_014967452.1">
    <property type="nucleotide sequence ID" value="NC_018664.1"/>
</dbReference>
<keyword evidence="2" id="KW-0175">Coiled coil</keyword>
<accession>K0B020</accession>
<dbReference type="EMBL" id="CP003326">
    <property type="protein sequence ID" value="AFS78315.1"/>
    <property type="molecule type" value="Genomic_DNA"/>
</dbReference>
<organism evidence="3 4">
    <name type="scientific">Gottschalkia acidurici (strain ATCC 7906 / DSM 604 / BCRC 14475 / CIP 104303 / KCTC 5404 / NCIMB 10678 / 9a)</name>
    <name type="common">Clostridium acidurici</name>
    <dbReference type="NCBI Taxonomy" id="1128398"/>
    <lineage>
        <taxon>Bacteria</taxon>
        <taxon>Bacillati</taxon>
        <taxon>Bacillota</taxon>
        <taxon>Tissierellia</taxon>
        <taxon>Tissierellales</taxon>
        <taxon>Gottschalkiaceae</taxon>
        <taxon>Gottschalkia</taxon>
    </lineage>
</organism>
<dbReference type="Gene3D" id="3.30.70.1880">
    <property type="entry name" value="Protein of unknown function DUF881"/>
    <property type="match status" value="1"/>
</dbReference>
<sequence>MNNNIKNKIAMTTVCIILGIILTIQFKTVDGLNTNILSTQRSQQIAVEYKKLKNEKEKILKEMELLEKKVSQYEKGEAGKDDFLENLYKDIEKYKMLSGYEDVSGPGVTLQIDEPPAEIQVGDQRNTIVEHYGALLEIISLLNAVEAEAISINDQRYTAFTEIVPAGNLLEINGMSFGTPIVIKVIGDPEDIENALRIKGGIIWLMEEGYNLQIHIKQEKDIFIPKYKKVKEFKNAKPAIVNANNP</sequence>
<feature type="coiled-coil region" evidence="2">
    <location>
        <begin position="42"/>
        <end position="76"/>
    </location>
</feature>
<evidence type="ECO:0000313" key="3">
    <source>
        <dbReference type="EMBL" id="AFS78315.1"/>
    </source>
</evidence>
<dbReference type="STRING" id="1128398.Curi_c13040"/>
<dbReference type="AlphaFoldDB" id="K0B020"/>
<dbReference type="PANTHER" id="PTHR37313:SF2">
    <property type="entry name" value="UPF0749 PROTEIN YLXX"/>
    <property type="match status" value="1"/>
</dbReference>